<keyword evidence="2" id="KW-0472">Membrane</keyword>
<evidence type="ECO:0000256" key="3">
    <source>
        <dbReference type="SAM" id="SignalP"/>
    </source>
</evidence>
<sequence>MKPFILTTFLFLAFCSTTVIGHSRGSSEIKRQLEPDRADHQGTRGIIARQEHQTLPYINDNAINSKELLEECYCEDIPQKECSTKDPCFMIYLSKEEICILNTTKKCSSLHNKLIKISKFDKANLKILPISKNGNIKITPSKENTDESMKYNTSDTSIIFSSYAGNSKIEISLTEINIRELHKAKENTHSLAFKIFRLILEIYIAAGIMIALAWIFFTCIGFNSKLVEWRVNKFNSEQLKLSVSSQQSYQDSFNEEPNDKESKQSETKVHQDTHRESIPKPINLSMSSDSCNNVGNCTPTLENPGIGLTKNIILSAFKHKLFSSTDHEDLENSTK</sequence>
<feature type="transmembrane region" description="Helical" evidence="2">
    <location>
        <begin position="202"/>
        <end position="223"/>
    </location>
</feature>
<proteinExistence type="predicted"/>
<dbReference type="EMBL" id="CAMPGE010012780">
    <property type="protein sequence ID" value="CAI2371539.1"/>
    <property type="molecule type" value="Genomic_DNA"/>
</dbReference>
<protein>
    <submittedName>
        <fullName evidence="4">Uncharacterized protein</fullName>
    </submittedName>
</protein>
<feature type="compositionally biased region" description="Basic and acidic residues" evidence="1">
    <location>
        <begin position="257"/>
        <end position="278"/>
    </location>
</feature>
<keyword evidence="3" id="KW-0732">Signal</keyword>
<accession>A0AAD1UTK1</accession>
<feature type="signal peptide" evidence="3">
    <location>
        <begin position="1"/>
        <end position="21"/>
    </location>
</feature>
<keyword evidence="5" id="KW-1185">Reference proteome</keyword>
<evidence type="ECO:0000313" key="5">
    <source>
        <dbReference type="Proteomes" id="UP001295684"/>
    </source>
</evidence>
<gene>
    <name evidence="4" type="ORF">ECRASSUSDP1_LOCUS12863</name>
</gene>
<dbReference type="Proteomes" id="UP001295684">
    <property type="component" value="Unassembled WGS sequence"/>
</dbReference>
<feature type="chain" id="PRO_5041930217" evidence="3">
    <location>
        <begin position="22"/>
        <end position="335"/>
    </location>
</feature>
<name>A0AAD1UTK1_EUPCR</name>
<feature type="region of interest" description="Disordered" evidence="1">
    <location>
        <begin position="250"/>
        <end position="287"/>
    </location>
</feature>
<keyword evidence="2" id="KW-0812">Transmembrane</keyword>
<reference evidence="4" key="1">
    <citation type="submission" date="2023-07" db="EMBL/GenBank/DDBJ databases">
        <authorList>
            <consortium name="AG Swart"/>
            <person name="Singh M."/>
            <person name="Singh A."/>
            <person name="Seah K."/>
            <person name="Emmerich C."/>
        </authorList>
    </citation>
    <scope>NUCLEOTIDE SEQUENCE</scope>
    <source>
        <strain evidence="4">DP1</strain>
    </source>
</reference>
<evidence type="ECO:0000256" key="1">
    <source>
        <dbReference type="SAM" id="MobiDB-lite"/>
    </source>
</evidence>
<keyword evidence="2" id="KW-1133">Transmembrane helix</keyword>
<comment type="caution">
    <text evidence="4">The sequence shown here is derived from an EMBL/GenBank/DDBJ whole genome shotgun (WGS) entry which is preliminary data.</text>
</comment>
<evidence type="ECO:0000256" key="2">
    <source>
        <dbReference type="SAM" id="Phobius"/>
    </source>
</evidence>
<organism evidence="4 5">
    <name type="scientific">Euplotes crassus</name>
    <dbReference type="NCBI Taxonomy" id="5936"/>
    <lineage>
        <taxon>Eukaryota</taxon>
        <taxon>Sar</taxon>
        <taxon>Alveolata</taxon>
        <taxon>Ciliophora</taxon>
        <taxon>Intramacronucleata</taxon>
        <taxon>Spirotrichea</taxon>
        <taxon>Hypotrichia</taxon>
        <taxon>Euplotida</taxon>
        <taxon>Euplotidae</taxon>
        <taxon>Moneuplotes</taxon>
    </lineage>
</organism>
<evidence type="ECO:0000313" key="4">
    <source>
        <dbReference type="EMBL" id="CAI2371539.1"/>
    </source>
</evidence>
<dbReference type="AlphaFoldDB" id="A0AAD1UTK1"/>